<feature type="domain" description="Antitoxin-like ribbon-helix-helix" evidence="2">
    <location>
        <begin position="39"/>
        <end position="88"/>
    </location>
</feature>
<name>A0A2R5FXY3_NOSCO</name>
<dbReference type="AlphaFoldDB" id="A0A2R5FXY3"/>
<dbReference type="OrthoDB" id="7190256at2"/>
<dbReference type="EMBL" id="BDUD01000007">
    <property type="protein sequence ID" value="GBG23626.1"/>
    <property type="molecule type" value="Genomic_DNA"/>
</dbReference>
<feature type="region of interest" description="Disordered" evidence="1">
    <location>
        <begin position="1"/>
        <end position="43"/>
    </location>
</feature>
<gene>
    <name evidence="3" type="ORF">NIES4072_73380</name>
</gene>
<organism evidence="3 4">
    <name type="scientific">Nostoc commune NIES-4072</name>
    <dbReference type="NCBI Taxonomy" id="2005467"/>
    <lineage>
        <taxon>Bacteria</taxon>
        <taxon>Bacillati</taxon>
        <taxon>Cyanobacteriota</taxon>
        <taxon>Cyanophyceae</taxon>
        <taxon>Nostocales</taxon>
        <taxon>Nostocaceae</taxon>
        <taxon>Nostoc</taxon>
    </lineage>
</organism>
<proteinExistence type="predicted"/>
<dbReference type="InterPro" id="IPR046765">
    <property type="entry name" value="Antitox_RHH"/>
</dbReference>
<evidence type="ECO:0000313" key="4">
    <source>
        <dbReference type="Proteomes" id="UP000245124"/>
    </source>
</evidence>
<accession>A0A2R5FXY3</accession>
<dbReference type="Proteomes" id="UP000245124">
    <property type="component" value="Unassembled WGS sequence"/>
</dbReference>
<protein>
    <recommendedName>
        <fullName evidence="2">Antitoxin-like ribbon-helix-helix domain-containing protein</fullName>
    </recommendedName>
</protein>
<keyword evidence="4" id="KW-1185">Reference proteome</keyword>
<evidence type="ECO:0000313" key="3">
    <source>
        <dbReference type="EMBL" id="GBG23626.1"/>
    </source>
</evidence>
<sequence>MAKKNLADALQIASGKPATDERSPSPAQADDKPELPPSRQGKKAIAGHFDPAVSKQLKQLALEQDTTVQALLAEALNDLFDKYNKKPIA</sequence>
<dbReference type="RefSeq" id="WP_109013487.1">
    <property type="nucleotide sequence ID" value="NZ_BDUD01000007.1"/>
</dbReference>
<evidence type="ECO:0000259" key="2">
    <source>
        <dbReference type="Pfam" id="PF20605"/>
    </source>
</evidence>
<feature type="compositionally biased region" description="Basic and acidic residues" evidence="1">
    <location>
        <begin position="18"/>
        <end position="34"/>
    </location>
</feature>
<reference evidence="3 4" key="1">
    <citation type="submission" date="2017-06" db="EMBL/GenBank/DDBJ databases">
        <title>Genome sequencing of cyanobaciteial culture collection at National Institute for Environmental Studies (NIES).</title>
        <authorList>
            <person name="Hirose Y."/>
            <person name="Shimura Y."/>
            <person name="Fujisawa T."/>
            <person name="Nakamura Y."/>
            <person name="Kawachi M."/>
        </authorList>
    </citation>
    <scope>NUCLEOTIDE SEQUENCE [LARGE SCALE GENOMIC DNA]</scope>
    <source>
        <strain evidence="3 4">NIES-4072</strain>
    </source>
</reference>
<dbReference type="Pfam" id="PF20605">
    <property type="entry name" value="Antitox_RHH"/>
    <property type="match status" value="1"/>
</dbReference>
<evidence type="ECO:0000256" key="1">
    <source>
        <dbReference type="SAM" id="MobiDB-lite"/>
    </source>
</evidence>
<comment type="caution">
    <text evidence="3">The sequence shown here is derived from an EMBL/GenBank/DDBJ whole genome shotgun (WGS) entry which is preliminary data.</text>
</comment>